<dbReference type="Proteomes" id="UP000032142">
    <property type="component" value="Unassembled WGS sequence"/>
</dbReference>
<reference evidence="2" key="1">
    <citation type="submission" date="2014-09" db="EMBL/GenBank/DDBJ databases">
        <authorList>
            <person name="Mudge J."/>
            <person name="Ramaraj T."/>
            <person name="Lindquist I.E."/>
            <person name="Bharti A.K."/>
            <person name="Sundararajan A."/>
            <person name="Cameron C.T."/>
            <person name="Woodward J.E."/>
            <person name="May G.D."/>
            <person name="Brubaker C."/>
            <person name="Broadhvest J."/>
            <person name="Wilkins T.A."/>
        </authorList>
    </citation>
    <scope>NUCLEOTIDE SEQUENCE</scope>
    <source>
        <strain evidence="2">cv. AKA8401</strain>
    </source>
</reference>
<proteinExistence type="predicted"/>
<dbReference type="AlphaFoldDB" id="A0A0B0P835"/>
<accession>A0A0B0P835</accession>
<evidence type="ECO:0000313" key="1">
    <source>
        <dbReference type="EMBL" id="KHG22833.1"/>
    </source>
</evidence>
<gene>
    <name evidence="1" type="ORF">F383_30085</name>
</gene>
<sequence length="40" mass="4506">MLDTREILHTRCDICTINGPAYTSCQSRCSYSVLLTQAIK</sequence>
<dbReference type="EMBL" id="KN422991">
    <property type="protein sequence ID" value="KHG22833.1"/>
    <property type="molecule type" value="Genomic_DNA"/>
</dbReference>
<organism evidence="1 2">
    <name type="scientific">Gossypium arboreum</name>
    <name type="common">Tree cotton</name>
    <name type="synonym">Gossypium nanking</name>
    <dbReference type="NCBI Taxonomy" id="29729"/>
    <lineage>
        <taxon>Eukaryota</taxon>
        <taxon>Viridiplantae</taxon>
        <taxon>Streptophyta</taxon>
        <taxon>Embryophyta</taxon>
        <taxon>Tracheophyta</taxon>
        <taxon>Spermatophyta</taxon>
        <taxon>Magnoliopsida</taxon>
        <taxon>eudicotyledons</taxon>
        <taxon>Gunneridae</taxon>
        <taxon>Pentapetalae</taxon>
        <taxon>rosids</taxon>
        <taxon>malvids</taxon>
        <taxon>Malvales</taxon>
        <taxon>Malvaceae</taxon>
        <taxon>Malvoideae</taxon>
        <taxon>Gossypium</taxon>
    </lineage>
</organism>
<evidence type="ECO:0000313" key="2">
    <source>
        <dbReference type="Proteomes" id="UP000032142"/>
    </source>
</evidence>
<name>A0A0B0P835_GOSAR</name>
<keyword evidence="2" id="KW-1185">Reference proteome</keyword>
<protein>
    <submittedName>
        <fullName evidence="1">Uncharacterized protein</fullName>
    </submittedName>
</protein>